<evidence type="ECO:0000256" key="1">
    <source>
        <dbReference type="SAM" id="MobiDB-lite"/>
    </source>
</evidence>
<feature type="chain" id="PRO_5013345128" evidence="2">
    <location>
        <begin position="25"/>
        <end position="181"/>
    </location>
</feature>
<gene>
    <name evidence="3" type="ORF">BCR35DRAFT_351265</name>
</gene>
<protein>
    <submittedName>
        <fullName evidence="3">Uncharacterized protein</fullName>
    </submittedName>
</protein>
<accession>A0A1Y2FVX0</accession>
<dbReference type="InParanoid" id="A0A1Y2FVX0"/>
<feature type="signal peptide" evidence="2">
    <location>
        <begin position="1"/>
        <end position="24"/>
    </location>
</feature>
<dbReference type="STRING" id="106004.A0A1Y2FVX0"/>
<reference evidence="3 4" key="1">
    <citation type="submission" date="2016-07" db="EMBL/GenBank/DDBJ databases">
        <title>Pervasive Adenine N6-methylation of Active Genes in Fungi.</title>
        <authorList>
            <consortium name="DOE Joint Genome Institute"/>
            <person name="Mondo S.J."/>
            <person name="Dannebaum R.O."/>
            <person name="Kuo R.C."/>
            <person name="Labutti K."/>
            <person name="Haridas S."/>
            <person name="Kuo A."/>
            <person name="Salamov A."/>
            <person name="Ahrendt S.R."/>
            <person name="Lipzen A."/>
            <person name="Sullivan W."/>
            <person name="Andreopoulos W.B."/>
            <person name="Clum A."/>
            <person name="Lindquist E."/>
            <person name="Daum C."/>
            <person name="Ramamoorthy G.K."/>
            <person name="Gryganskyi A."/>
            <person name="Culley D."/>
            <person name="Magnuson J.K."/>
            <person name="James T.Y."/>
            <person name="O'Malley M.A."/>
            <person name="Stajich J.E."/>
            <person name="Spatafora J.W."/>
            <person name="Visel A."/>
            <person name="Grigoriev I.V."/>
        </authorList>
    </citation>
    <scope>NUCLEOTIDE SEQUENCE [LARGE SCALE GENOMIC DNA]</scope>
    <source>
        <strain evidence="3 4">62-1032</strain>
    </source>
</reference>
<dbReference type="Proteomes" id="UP000193467">
    <property type="component" value="Unassembled WGS sequence"/>
</dbReference>
<comment type="caution">
    <text evidence="3">The sequence shown here is derived from an EMBL/GenBank/DDBJ whole genome shotgun (WGS) entry which is preliminary data.</text>
</comment>
<sequence>MPSFTKLILATAVALVACSSFTSALPADSNAIQARALGGLPSGDTLDGRLLRKRLAKIKRTNKANAAAALTERNLVERENNGRGNDNGKGKGNGKGNNGDNGNGHGNGDDDDQGDNNGHGGDNGNHFGKYKFDVNNCGYKGHVCPSSYNGVGEPKCYFGVCTIDCPRGQRLKHKRGQVYCA</sequence>
<evidence type="ECO:0000256" key="2">
    <source>
        <dbReference type="SAM" id="SignalP"/>
    </source>
</evidence>
<organism evidence="3 4">
    <name type="scientific">Leucosporidium creatinivorum</name>
    <dbReference type="NCBI Taxonomy" id="106004"/>
    <lineage>
        <taxon>Eukaryota</taxon>
        <taxon>Fungi</taxon>
        <taxon>Dikarya</taxon>
        <taxon>Basidiomycota</taxon>
        <taxon>Pucciniomycotina</taxon>
        <taxon>Microbotryomycetes</taxon>
        <taxon>Leucosporidiales</taxon>
        <taxon>Leucosporidium</taxon>
    </lineage>
</organism>
<feature type="compositionally biased region" description="Gly residues" evidence="1">
    <location>
        <begin position="90"/>
        <end position="106"/>
    </location>
</feature>
<dbReference type="EMBL" id="MCGR01000012">
    <property type="protein sequence ID" value="ORY88148.1"/>
    <property type="molecule type" value="Genomic_DNA"/>
</dbReference>
<dbReference type="PROSITE" id="PS51257">
    <property type="entry name" value="PROKAR_LIPOPROTEIN"/>
    <property type="match status" value="1"/>
</dbReference>
<keyword evidence="4" id="KW-1185">Reference proteome</keyword>
<evidence type="ECO:0000313" key="4">
    <source>
        <dbReference type="Proteomes" id="UP000193467"/>
    </source>
</evidence>
<feature type="region of interest" description="Disordered" evidence="1">
    <location>
        <begin position="71"/>
        <end position="122"/>
    </location>
</feature>
<name>A0A1Y2FVX0_9BASI</name>
<evidence type="ECO:0000313" key="3">
    <source>
        <dbReference type="EMBL" id="ORY88148.1"/>
    </source>
</evidence>
<dbReference type="AlphaFoldDB" id="A0A1Y2FVX0"/>
<feature type="compositionally biased region" description="Basic and acidic residues" evidence="1">
    <location>
        <begin position="74"/>
        <end position="89"/>
    </location>
</feature>
<keyword evidence="2" id="KW-0732">Signal</keyword>
<proteinExistence type="predicted"/>